<dbReference type="EMBL" id="BTGD01000025">
    <property type="protein sequence ID" value="GMM58644.1"/>
    <property type="molecule type" value="Genomic_DNA"/>
</dbReference>
<feature type="repeat" description="WD" evidence="3">
    <location>
        <begin position="297"/>
        <end position="323"/>
    </location>
</feature>
<sequence length="461" mass="50762">MAGRGTSSLYNHLSTMKPNFAMRIDNVINYDKTITFRSEIIPDKKKGTLTTSVLYSQGSDIFEMDCELPLETFYPQDSRSSKRRRVEESGEKDAEDGKESQKKDDEESRFAGAFKKVENKRFTPKWAYLGETVSKMSYLDSSDDSTIIAMSKNGSLAWFRDGIKVPVHIVQEMMGPATSFAAMHSHVRPNDLAVSDFGLSASLDTLVKSHSNGSEEDSILKVIDNAGKPGEILRTLHVPGTTVTHTVRFFDNYLYATCSDDNTLRFWDTRTDSRPLFHLTEHQNGRLTAFDTSRATDGGLFVTGSSTGVIKLWDVRAVENATTDLTHRQNGEDPIQRELVGLYHSGGDSVADIQFSETSASDFVTVGGTGNVYHWNMDCVLGYNGTNTGAASTGTPPAARELQGQCLKFFHRAGNNGRRGPGSRPGPSRNVVALHPVIKNLVGIVSPDGSLSVYRPTRLHK</sequence>
<dbReference type="InterPro" id="IPR036322">
    <property type="entry name" value="WD40_repeat_dom_sf"/>
</dbReference>
<name>A0AAV5S435_MAUHU</name>
<keyword evidence="2" id="KW-0677">Repeat</keyword>
<dbReference type="InterPro" id="IPR050459">
    <property type="entry name" value="WD_repeat_RBAP46/RBAP48/MSI1"/>
</dbReference>
<dbReference type="PROSITE" id="PS50082">
    <property type="entry name" value="WD_REPEATS_2"/>
    <property type="match status" value="1"/>
</dbReference>
<dbReference type="PANTHER" id="PTHR22850">
    <property type="entry name" value="WD40 REPEAT FAMILY"/>
    <property type="match status" value="1"/>
</dbReference>
<comment type="caution">
    <text evidence="5">The sequence shown here is derived from an EMBL/GenBank/DDBJ whole genome shotgun (WGS) entry which is preliminary data.</text>
</comment>
<reference evidence="5 6" key="1">
    <citation type="journal article" date="2023" name="Elife">
        <title>Identification of key yeast species and microbe-microbe interactions impacting larval growth of Drosophila in the wild.</title>
        <authorList>
            <person name="Mure A."/>
            <person name="Sugiura Y."/>
            <person name="Maeda R."/>
            <person name="Honda K."/>
            <person name="Sakurai N."/>
            <person name="Takahashi Y."/>
            <person name="Watada M."/>
            <person name="Katoh T."/>
            <person name="Gotoh A."/>
            <person name="Gotoh Y."/>
            <person name="Taniguchi I."/>
            <person name="Nakamura K."/>
            <person name="Hayashi T."/>
            <person name="Katayama T."/>
            <person name="Uemura T."/>
            <person name="Hattori Y."/>
        </authorList>
    </citation>
    <scope>NUCLEOTIDE SEQUENCE [LARGE SCALE GENOMIC DNA]</scope>
    <source>
        <strain evidence="5 6">KH-74</strain>
    </source>
</reference>
<protein>
    <submittedName>
        <fullName evidence="5">Uncharacterized protein</fullName>
    </submittedName>
</protein>
<accession>A0AAV5S435</accession>
<dbReference type="Gene3D" id="2.130.10.10">
    <property type="entry name" value="YVTN repeat-like/Quinoprotein amine dehydrogenase"/>
    <property type="match status" value="1"/>
</dbReference>
<evidence type="ECO:0000313" key="5">
    <source>
        <dbReference type="EMBL" id="GMM58644.1"/>
    </source>
</evidence>
<organism evidence="5 6">
    <name type="scientific">Maudiozyma humilis</name>
    <name type="common">Sour dough yeast</name>
    <name type="synonym">Kazachstania humilis</name>
    <dbReference type="NCBI Taxonomy" id="51915"/>
    <lineage>
        <taxon>Eukaryota</taxon>
        <taxon>Fungi</taxon>
        <taxon>Dikarya</taxon>
        <taxon>Ascomycota</taxon>
        <taxon>Saccharomycotina</taxon>
        <taxon>Saccharomycetes</taxon>
        <taxon>Saccharomycetales</taxon>
        <taxon>Saccharomycetaceae</taxon>
        <taxon>Maudiozyma</taxon>
    </lineage>
</organism>
<evidence type="ECO:0000256" key="1">
    <source>
        <dbReference type="ARBA" id="ARBA00022574"/>
    </source>
</evidence>
<dbReference type="Pfam" id="PF00400">
    <property type="entry name" value="WD40"/>
    <property type="match status" value="2"/>
</dbReference>
<dbReference type="SUPFAM" id="SSF50978">
    <property type="entry name" value="WD40 repeat-like"/>
    <property type="match status" value="1"/>
</dbReference>
<dbReference type="SMART" id="SM00320">
    <property type="entry name" value="WD40"/>
    <property type="match status" value="3"/>
</dbReference>
<keyword evidence="6" id="KW-1185">Reference proteome</keyword>
<evidence type="ECO:0000256" key="2">
    <source>
        <dbReference type="ARBA" id="ARBA00022737"/>
    </source>
</evidence>
<gene>
    <name evidence="5" type="ORF">DAKH74_052610</name>
</gene>
<evidence type="ECO:0000256" key="4">
    <source>
        <dbReference type="SAM" id="MobiDB-lite"/>
    </source>
</evidence>
<feature type="region of interest" description="Disordered" evidence="4">
    <location>
        <begin position="77"/>
        <end position="108"/>
    </location>
</feature>
<keyword evidence="1 3" id="KW-0853">WD repeat</keyword>
<dbReference type="AlphaFoldDB" id="A0AAV5S435"/>
<dbReference type="Proteomes" id="UP001377567">
    <property type="component" value="Unassembled WGS sequence"/>
</dbReference>
<proteinExistence type="predicted"/>
<dbReference type="InterPro" id="IPR015943">
    <property type="entry name" value="WD40/YVTN_repeat-like_dom_sf"/>
</dbReference>
<dbReference type="InterPro" id="IPR001680">
    <property type="entry name" value="WD40_rpt"/>
</dbReference>
<evidence type="ECO:0000256" key="3">
    <source>
        <dbReference type="PROSITE-ProRule" id="PRU00221"/>
    </source>
</evidence>
<evidence type="ECO:0000313" key="6">
    <source>
        <dbReference type="Proteomes" id="UP001377567"/>
    </source>
</evidence>
<feature type="compositionally biased region" description="Basic and acidic residues" evidence="4">
    <location>
        <begin position="85"/>
        <end position="108"/>
    </location>
</feature>